<dbReference type="Proteomes" id="UP000294614">
    <property type="component" value="Unassembled WGS sequence"/>
</dbReference>
<gene>
    <name evidence="14" type="ORF">C8D98_0931</name>
</gene>
<dbReference type="FunFam" id="1.20.81.30:FF:000001">
    <property type="entry name" value="Type II secretion system protein F"/>
    <property type="match status" value="1"/>
</dbReference>
<evidence type="ECO:0000256" key="12">
    <source>
        <dbReference type="SAM" id="Phobius"/>
    </source>
</evidence>
<evidence type="ECO:0000256" key="2">
    <source>
        <dbReference type="ARBA" id="ARBA00004429"/>
    </source>
</evidence>
<evidence type="ECO:0000256" key="6">
    <source>
        <dbReference type="ARBA" id="ARBA00022519"/>
    </source>
</evidence>
<feature type="domain" description="Type II secretion system protein GspF" evidence="13">
    <location>
        <begin position="67"/>
        <end position="187"/>
    </location>
</feature>
<name>A0A4R1KCX2_9BACT</name>
<protein>
    <recommendedName>
        <fullName evidence="10">General secretion pathway protein F</fullName>
    </recommendedName>
</protein>
<dbReference type="RefSeq" id="WP_132872435.1">
    <property type="nucleotide sequence ID" value="NZ_JAJUHT010000004.1"/>
</dbReference>
<evidence type="ECO:0000256" key="1">
    <source>
        <dbReference type="ARBA" id="ARBA00002684"/>
    </source>
</evidence>
<dbReference type="GO" id="GO:0009306">
    <property type="term" value="P:protein secretion"/>
    <property type="evidence" value="ECO:0007669"/>
    <property type="project" value="InterPro"/>
</dbReference>
<keyword evidence="15" id="KW-1185">Reference proteome</keyword>
<comment type="function">
    <text evidence="1">Component of the type II secretion system inner membrane complex required for the energy-dependent secretion of extracellular factors such as proteases and toxins from the periplasm.</text>
</comment>
<dbReference type="Gene3D" id="1.20.81.30">
    <property type="entry name" value="Type II secretion system (T2SS), domain F"/>
    <property type="match status" value="2"/>
</dbReference>
<keyword evidence="4 11" id="KW-0813">Transport</keyword>
<evidence type="ECO:0000313" key="15">
    <source>
        <dbReference type="Proteomes" id="UP000294614"/>
    </source>
</evidence>
<dbReference type="PANTHER" id="PTHR30012:SF0">
    <property type="entry name" value="TYPE II SECRETION SYSTEM PROTEIN F-RELATED"/>
    <property type="match status" value="1"/>
</dbReference>
<feature type="domain" description="Type II secretion system protein GspF" evidence="13">
    <location>
        <begin position="267"/>
        <end position="384"/>
    </location>
</feature>
<evidence type="ECO:0000256" key="7">
    <source>
        <dbReference type="ARBA" id="ARBA00022692"/>
    </source>
</evidence>
<dbReference type="InterPro" id="IPR001992">
    <property type="entry name" value="T2SS_GspF/T4SS_PilC_CS"/>
</dbReference>
<dbReference type="InterPro" id="IPR018076">
    <property type="entry name" value="T2SS_GspF_dom"/>
</dbReference>
<dbReference type="InterPro" id="IPR003004">
    <property type="entry name" value="GspF/PilC"/>
</dbReference>
<keyword evidence="7 11" id="KW-0812">Transmembrane</keyword>
<sequence length="395" mass="43405">MPVFSYEGIDKKGKTVKGRVEASGKNTALSKLMADGLLISTIKEAADKQSKFSFSFRKKPLADVFFQLSILLSSGIQLTKALTVTAQSVHDKKMKDALSDMCDKVSGGKKFSDAMEAHKKIFGELYVHLIRTSEKVGRLATVLMDISRFEEDRKKAGEKLTGAMIYPTVVLTMGLGVVGFMLAFVVPKLESIFKSAGADIPASTKLLLFMSGVLQHYGLVVFMLILAAVAVFSRYYAIKGKFRMYIDQRLYRFDVVKDVTASRLSHVLSFQLREGLPLVEALRNTAPGIANVYVGQAIMDIAESVAAGRKFSESVSQSGLFTELFVAAAATGEKSGNLPDLLERVNVYYSRKTEQFTARFVSVVEPVFIMFIGLIVGFIVISIMEPLFSVNSLVK</sequence>
<dbReference type="EMBL" id="SMGG01000003">
    <property type="protein sequence ID" value="TCK62405.1"/>
    <property type="molecule type" value="Genomic_DNA"/>
</dbReference>
<dbReference type="OrthoDB" id="9805682at2"/>
<dbReference type="InterPro" id="IPR042094">
    <property type="entry name" value="T2SS_GspF_sf"/>
</dbReference>
<evidence type="ECO:0000256" key="8">
    <source>
        <dbReference type="ARBA" id="ARBA00022989"/>
    </source>
</evidence>
<evidence type="ECO:0000313" key="14">
    <source>
        <dbReference type="EMBL" id="TCK62405.1"/>
    </source>
</evidence>
<evidence type="ECO:0000256" key="3">
    <source>
        <dbReference type="ARBA" id="ARBA00005745"/>
    </source>
</evidence>
<keyword evidence="6" id="KW-0997">Cell inner membrane</keyword>
<feature type="transmembrane region" description="Helical" evidence="12">
    <location>
        <begin position="360"/>
        <end position="384"/>
    </location>
</feature>
<dbReference type="GO" id="GO:0005886">
    <property type="term" value="C:plasma membrane"/>
    <property type="evidence" value="ECO:0007669"/>
    <property type="project" value="UniProtKB-SubCell"/>
</dbReference>
<evidence type="ECO:0000256" key="10">
    <source>
        <dbReference type="ARBA" id="ARBA00030750"/>
    </source>
</evidence>
<reference evidence="14 15" key="1">
    <citation type="submission" date="2019-03" db="EMBL/GenBank/DDBJ databases">
        <title>Genomic Encyclopedia of Type Strains, Phase IV (KMG-IV): sequencing the most valuable type-strain genomes for metagenomic binning, comparative biology and taxonomic classification.</title>
        <authorList>
            <person name="Goeker M."/>
        </authorList>
    </citation>
    <scope>NUCLEOTIDE SEQUENCE [LARGE SCALE GENOMIC DNA]</scope>
    <source>
        <strain evidence="14 15">DSM 24984</strain>
    </source>
</reference>
<comment type="subcellular location">
    <subcellularLocation>
        <location evidence="2">Cell inner membrane</location>
        <topology evidence="2">Multi-pass membrane protein</topology>
    </subcellularLocation>
    <subcellularLocation>
        <location evidence="11">Cell membrane</location>
        <topology evidence="11">Multi-pass membrane protein</topology>
    </subcellularLocation>
</comment>
<dbReference type="PRINTS" id="PR00812">
    <property type="entry name" value="BCTERIALGSPF"/>
</dbReference>
<keyword evidence="9 12" id="KW-0472">Membrane</keyword>
<evidence type="ECO:0000256" key="4">
    <source>
        <dbReference type="ARBA" id="ARBA00022448"/>
    </source>
</evidence>
<keyword evidence="5" id="KW-1003">Cell membrane</keyword>
<dbReference type="Pfam" id="PF00482">
    <property type="entry name" value="T2SSF"/>
    <property type="match status" value="2"/>
</dbReference>
<evidence type="ECO:0000256" key="11">
    <source>
        <dbReference type="RuleBase" id="RU003923"/>
    </source>
</evidence>
<accession>A0A4R1KCX2</accession>
<evidence type="ECO:0000259" key="13">
    <source>
        <dbReference type="Pfam" id="PF00482"/>
    </source>
</evidence>
<dbReference type="PANTHER" id="PTHR30012">
    <property type="entry name" value="GENERAL SECRETION PATHWAY PROTEIN"/>
    <property type="match status" value="1"/>
</dbReference>
<feature type="transmembrane region" description="Helical" evidence="12">
    <location>
        <begin position="163"/>
        <end position="186"/>
    </location>
</feature>
<evidence type="ECO:0000256" key="9">
    <source>
        <dbReference type="ARBA" id="ARBA00023136"/>
    </source>
</evidence>
<comment type="similarity">
    <text evidence="3 11">Belongs to the GSP F family.</text>
</comment>
<evidence type="ECO:0000256" key="5">
    <source>
        <dbReference type="ARBA" id="ARBA00022475"/>
    </source>
</evidence>
<proteinExistence type="inferred from homology"/>
<organism evidence="14 15">
    <name type="scientific">Seleniivibrio woodruffii</name>
    <dbReference type="NCBI Taxonomy" id="1078050"/>
    <lineage>
        <taxon>Bacteria</taxon>
        <taxon>Pseudomonadati</taxon>
        <taxon>Deferribacterota</taxon>
        <taxon>Deferribacteres</taxon>
        <taxon>Deferribacterales</taxon>
        <taxon>Geovibrionaceae</taxon>
        <taxon>Seleniivibrio</taxon>
    </lineage>
</organism>
<feature type="transmembrane region" description="Helical" evidence="12">
    <location>
        <begin position="216"/>
        <end position="237"/>
    </location>
</feature>
<keyword evidence="8 12" id="KW-1133">Transmembrane helix</keyword>
<dbReference type="PROSITE" id="PS00874">
    <property type="entry name" value="T2SP_F"/>
    <property type="match status" value="1"/>
</dbReference>
<comment type="caution">
    <text evidence="14">The sequence shown here is derived from an EMBL/GenBank/DDBJ whole genome shotgun (WGS) entry which is preliminary data.</text>
</comment>
<dbReference type="AlphaFoldDB" id="A0A4R1KCX2"/>